<dbReference type="SUPFAM" id="SSF160909">
    <property type="entry name" value="ATP12-like"/>
    <property type="match status" value="1"/>
</dbReference>
<sequence>MKRFYKQVTVEAAEGGFAVKLDGRAIRTVGKRTQVVPTHALAEAMAAEWAGQGEEIDPQAFLFRDMADYAIDVVAQDPASVIGELLPYAETDTLCYRAEPDEAFAARQRLMWEPLLADAETRLGVRFVRVSGIMHKPQPPETLARLKVELEGLGAFQLAALRNTASLAASLVLGLATLRPDADIDALWDAANLEEDWQAELWGKDAEAMERREKRAAAFAAAARFAALAR</sequence>
<dbReference type="GO" id="GO:0043461">
    <property type="term" value="P:proton-transporting ATP synthase complex assembly"/>
    <property type="evidence" value="ECO:0007669"/>
    <property type="project" value="InterPro"/>
</dbReference>
<dbReference type="PANTHER" id="PTHR21013">
    <property type="entry name" value="ATP SYNTHASE MITOCHONDRIAL F1 COMPLEX ASSEMBLY FACTOR 2/ATP12 PROTEIN, MITOCHONDRIAL PRECURSOR"/>
    <property type="match status" value="1"/>
</dbReference>
<dbReference type="Pfam" id="PF07542">
    <property type="entry name" value="ATP12"/>
    <property type="match status" value="1"/>
</dbReference>
<evidence type="ECO:0000256" key="2">
    <source>
        <dbReference type="ARBA" id="ARBA00022946"/>
    </source>
</evidence>
<accession>Q2G4E6</accession>
<dbReference type="RefSeq" id="WP_011446481.1">
    <property type="nucleotide sequence ID" value="NC_007794.1"/>
</dbReference>
<dbReference type="AlphaFoldDB" id="Q2G4E6"/>
<dbReference type="Gene3D" id="1.10.3580.10">
    <property type="entry name" value="ATP12 ATPase"/>
    <property type="match status" value="1"/>
</dbReference>
<keyword evidence="3" id="KW-0143">Chaperone</keyword>
<reference evidence="5" key="1">
    <citation type="submission" date="2006-01" db="EMBL/GenBank/DDBJ databases">
        <title>Complete sequence of Novosphingobium aromaticivorans DSM 12444.</title>
        <authorList>
            <consortium name="US DOE Joint Genome Institute"/>
            <person name="Copeland A."/>
            <person name="Lucas S."/>
            <person name="Lapidus A."/>
            <person name="Barry K."/>
            <person name="Detter J.C."/>
            <person name="Glavina T."/>
            <person name="Hammon N."/>
            <person name="Israni S."/>
            <person name="Pitluck S."/>
            <person name="Chain P."/>
            <person name="Malfatti S."/>
            <person name="Shin M."/>
            <person name="Vergez L."/>
            <person name="Schmutz J."/>
            <person name="Larimer F."/>
            <person name="Land M."/>
            <person name="Kyrpides N."/>
            <person name="Ivanova N."/>
            <person name="Fredrickson J."/>
            <person name="Balkwill D."/>
            <person name="Romine M.F."/>
            <person name="Richardson P."/>
        </authorList>
    </citation>
    <scope>NUCLEOTIDE SEQUENCE [LARGE SCALE GENOMIC DNA]</scope>
    <source>
        <strain evidence="5">ATCC 700278 / DSM 12444 / CCUG 56034 / CIP 105152 / NBRC 16084 / F199</strain>
    </source>
</reference>
<dbReference type="InterPro" id="IPR042272">
    <property type="entry name" value="ATP12_ATP_synth-F1-assembly_N"/>
</dbReference>
<proteinExistence type="inferred from homology"/>
<dbReference type="HOGENOM" id="CLU_047893_3_0_5"/>
<evidence type="ECO:0000256" key="1">
    <source>
        <dbReference type="ARBA" id="ARBA00008231"/>
    </source>
</evidence>
<organism evidence="4 5">
    <name type="scientific">Novosphingobium aromaticivorans (strain ATCC 700278 / DSM 12444 / CCUG 56034 / CIP 105152 / NBRC 16084 / F199)</name>
    <dbReference type="NCBI Taxonomy" id="279238"/>
    <lineage>
        <taxon>Bacteria</taxon>
        <taxon>Pseudomonadati</taxon>
        <taxon>Pseudomonadota</taxon>
        <taxon>Alphaproteobacteria</taxon>
        <taxon>Sphingomonadales</taxon>
        <taxon>Sphingomonadaceae</taxon>
        <taxon>Novosphingobium</taxon>
    </lineage>
</organism>
<dbReference type="eggNOG" id="COG5387">
    <property type="taxonomic scope" value="Bacteria"/>
</dbReference>
<name>Q2G4E6_NOVAD</name>
<dbReference type="STRING" id="279238.Saro_2841"/>
<evidence type="ECO:0000256" key="3">
    <source>
        <dbReference type="ARBA" id="ARBA00023186"/>
    </source>
</evidence>
<keyword evidence="5" id="KW-1185">Reference proteome</keyword>
<evidence type="ECO:0000313" key="4">
    <source>
        <dbReference type="EMBL" id="ABD27277.1"/>
    </source>
</evidence>
<dbReference type="InterPro" id="IPR011419">
    <property type="entry name" value="ATP12_ATP_synth-F1-assembly"/>
</dbReference>
<evidence type="ECO:0000313" key="5">
    <source>
        <dbReference type="Proteomes" id="UP000009134"/>
    </source>
</evidence>
<dbReference type="KEGG" id="nar:Saro_2841"/>
<keyword evidence="2" id="KW-0809">Transit peptide</keyword>
<dbReference type="Proteomes" id="UP000009134">
    <property type="component" value="Chromosome"/>
</dbReference>
<comment type="similarity">
    <text evidence="1">Belongs to the ATP12 family.</text>
</comment>
<dbReference type="Gene3D" id="3.30.2180.10">
    <property type="entry name" value="ATP12-like"/>
    <property type="match status" value="1"/>
</dbReference>
<dbReference type="PANTHER" id="PTHR21013:SF10">
    <property type="entry name" value="ATP SYNTHASE MITOCHONDRIAL F1 COMPLEX ASSEMBLY FACTOR 2"/>
    <property type="match status" value="1"/>
</dbReference>
<gene>
    <name evidence="4" type="ordered locus">Saro_2841</name>
</gene>
<dbReference type="InterPro" id="IPR023335">
    <property type="entry name" value="ATP12_ortho_dom_sf"/>
</dbReference>
<protein>
    <submittedName>
        <fullName evidence="4">ATP12 ATPase</fullName>
    </submittedName>
</protein>
<dbReference type="EMBL" id="CP000248">
    <property type="protein sequence ID" value="ABD27277.1"/>
    <property type="molecule type" value="Genomic_DNA"/>
</dbReference>